<dbReference type="Pfam" id="PF01232">
    <property type="entry name" value="Mannitol_dh"/>
    <property type="match status" value="1"/>
</dbReference>
<dbReference type="InterPro" id="IPR013328">
    <property type="entry name" value="6PGD_dom2"/>
</dbReference>
<dbReference type="GO" id="GO:0005829">
    <property type="term" value="C:cytosol"/>
    <property type="evidence" value="ECO:0007669"/>
    <property type="project" value="TreeGrafter"/>
</dbReference>
<dbReference type="SUPFAM" id="SSF51735">
    <property type="entry name" value="NAD(P)-binding Rossmann-fold domains"/>
    <property type="match status" value="1"/>
</dbReference>
<dbReference type="EMBL" id="SMUW01000026">
    <property type="protein sequence ID" value="TDK48875.1"/>
    <property type="molecule type" value="Genomic_DNA"/>
</dbReference>
<dbReference type="GO" id="GO:0009026">
    <property type="term" value="F:tagaturonate reductase activity"/>
    <property type="evidence" value="ECO:0007669"/>
    <property type="project" value="UniProtKB-EC"/>
</dbReference>
<dbReference type="Gene3D" id="3.40.50.720">
    <property type="entry name" value="NAD(P)-binding Rossmann-like Domain"/>
    <property type="match status" value="1"/>
</dbReference>
<feature type="domain" description="Mannitol dehydrogenase C-terminal" evidence="4">
    <location>
        <begin position="264"/>
        <end position="455"/>
    </location>
</feature>
<keyword evidence="2" id="KW-0520">NAD</keyword>
<dbReference type="RefSeq" id="WP_133389854.1">
    <property type="nucleotide sequence ID" value="NZ_SMUW01000026.1"/>
</dbReference>
<comment type="caution">
    <text evidence="5">The sequence shown here is derived from an EMBL/GenBank/DDBJ whole genome shotgun (WGS) entry which is preliminary data.</text>
</comment>
<dbReference type="EC" id="1.1.1.58" evidence="5"/>
<proteinExistence type="predicted"/>
<dbReference type="PANTHER" id="PTHR30524:SF0">
    <property type="entry name" value="ALTRONATE OXIDOREDUCTASE-RELATED"/>
    <property type="match status" value="1"/>
</dbReference>
<dbReference type="InterPro" id="IPR008927">
    <property type="entry name" value="6-PGluconate_DH-like_C_sf"/>
</dbReference>
<name>A0A4R5VB63_9BACT</name>
<dbReference type="NCBIfam" id="NF002969">
    <property type="entry name" value="PRK03643.1"/>
    <property type="match status" value="1"/>
</dbReference>
<dbReference type="Proteomes" id="UP000295438">
    <property type="component" value="Unassembled WGS sequence"/>
</dbReference>
<dbReference type="InterPro" id="IPR000669">
    <property type="entry name" value="Mannitol_DH"/>
</dbReference>
<accession>A0A4R5VB63</accession>
<dbReference type="InterPro" id="IPR013131">
    <property type="entry name" value="Mannitol_DH_N"/>
</dbReference>
<dbReference type="PRINTS" id="PR00084">
    <property type="entry name" value="MTLDHDRGNASE"/>
</dbReference>
<dbReference type="GO" id="GO:0019592">
    <property type="term" value="P:mannitol catabolic process"/>
    <property type="evidence" value="ECO:0007669"/>
    <property type="project" value="TreeGrafter"/>
</dbReference>
<gene>
    <name evidence="5" type="ORF">E1898_03620</name>
</gene>
<organism evidence="5 6">
    <name type="scientific">Algoriphagus formosus</name>
    <dbReference type="NCBI Taxonomy" id="2007308"/>
    <lineage>
        <taxon>Bacteria</taxon>
        <taxon>Pseudomonadati</taxon>
        <taxon>Bacteroidota</taxon>
        <taxon>Cytophagia</taxon>
        <taxon>Cytophagales</taxon>
        <taxon>Cyclobacteriaceae</taxon>
        <taxon>Algoriphagus</taxon>
    </lineage>
</organism>
<dbReference type="Pfam" id="PF08125">
    <property type="entry name" value="Mannitol_dh_C"/>
    <property type="match status" value="1"/>
</dbReference>
<dbReference type="InterPro" id="IPR013118">
    <property type="entry name" value="Mannitol_DH_C"/>
</dbReference>
<evidence type="ECO:0000259" key="3">
    <source>
        <dbReference type="Pfam" id="PF01232"/>
    </source>
</evidence>
<evidence type="ECO:0000256" key="1">
    <source>
        <dbReference type="ARBA" id="ARBA00023002"/>
    </source>
</evidence>
<dbReference type="PANTHER" id="PTHR30524">
    <property type="entry name" value="MANNITOL-1-PHOSPHATE 5-DEHYDROGENASE"/>
    <property type="match status" value="1"/>
</dbReference>
<keyword evidence="1 5" id="KW-0560">Oxidoreductase</keyword>
<evidence type="ECO:0000259" key="4">
    <source>
        <dbReference type="Pfam" id="PF08125"/>
    </source>
</evidence>
<feature type="domain" description="Mannitol dehydrogenase N-terminal" evidence="3">
    <location>
        <begin position="9"/>
        <end position="252"/>
    </location>
</feature>
<evidence type="ECO:0000256" key="2">
    <source>
        <dbReference type="ARBA" id="ARBA00023027"/>
    </source>
</evidence>
<protein>
    <submittedName>
        <fullName evidence="5">Tagaturonate reductase</fullName>
        <ecNumber evidence="5">1.1.1.58</ecNumber>
    </submittedName>
</protein>
<evidence type="ECO:0000313" key="5">
    <source>
        <dbReference type="EMBL" id="TDK48875.1"/>
    </source>
</evidence>
<dbReference type="InterPro" id="IPR036291">
    <property type="entry name" value="NAD(P)-bd_dom_sf"/>
</dbReference>
<reference evidence="5 6" key="1">
    <citation type="submission" date="2019-03" db="EMBL/GenBank/DDBJ databases">
        <title>Algoriphagus aquimaris sp. nov., isolated form marine sediment in Pohang, Korea.</title>
        <authorList>
            <person name="Kim J."/>
            <person name="Yoon S.-H."/>
            <person name="Lee S.-S."/>
        </authorList>
    </citation>
    <scope>NUCLEOTIDE SEQUENCE [LARGE SCALE GENOMIC DNA]</scope>
    <source>
        <strain evidence="5 6">F21</strain>
    </source>
</reference>
<evidence type="ECO:0000313" key="6">
    <source>
        <dbReference type="Proteomes" id="UP000295438"/>
    </source>
</evidence>
<sequence>MSKQETPIRILQIGNGNFLRGFLDWMIQKANEKGVWEGRIHSIQIHSTETDQRMVRQANKFHVWTAGIEKGEKIDLLDEIDCVKRYTCLTSDFSELKQISQNPTLEWVVSNTTEAGINYEKEAFQPGTIPKTFPAKMTALLWERFQFFGGASQKGLTFLPCELIANNGDQLQEIMLQYARDWSLEEAFIDWIKKSCKFCNTLVDRIVPGFPKEKINELSDRLTTKDKLLVMAEPYHFWAIEGDKEVEKSLPLHRAGLNVQFVTDIKPYRERKVRILNGAHTALVPYAYLQGLRTVRESVEHPEIGKWLRELVFEEIVPHVSLDREETFRFAEDVMERFANPFIRHELRSIALNQISKFKVRVLPSLLDYFEEKGHWPQRLMESFAATLLFYRGQVGDQKIPLNDDPEILTLFEGLWKNDSEKELVQKVLSEEKLWGENLALHSGLSESLENALGNLQADLGLL</sequence>
<keyword evidence="6" id="KW-1185">Reference proteome</keyword>
<dbReference type="AlphaFoldDB" id="A0A4R5VB63"/>
<dbReference type="GO" id="GO:0008926">
    <property type="term" value="F:mannitol-1-phosphate 5-dehydrogenase activity"/>
    <property type="evidence" value="ECO:0007669"/>
    <property type="project" value="TreeGrafter"/>
</dbReference>
<dbReference type="Gene3D" id="1.10.1040.10">
    <property type="entry name" value="N-(1-d-carboxylethyl)-l-norvaline Dehydrogenase, domain 2"/>
    <property type="match status" value="1"/>
</dbReference>
<dbReference type="SUPFAM" id="SSF48179">
    <property type="entry name" value="6-phosphogluconate dehydrogenase C-terminal domain-like"/>
    <property type="match status" value="1"/>
</dbReference>